<evidence type="ECO:0000256" key="6">
    <source>
        <dbReference type="ARBA" id="ARBA00022694"/>
    </source>
</evidence>
<evidence type="ECO:0000256" key="8">
    <source>
        <dbReference type="ARBA" id="ARBA00023242"/>
    </source>
</evidence>
<name>A0A1E3HAL1_9TREE</name>
<evidence type="ECO:0000313" key="13">
    <source>
        <dbReference type="EMBL" id="ODN73363.1"/>
    </source>
</evidence>
<dbReference type="InterPro" id="IPR030382">
    <property type="entry name" value="MeTrfase_TRM5/TYW2"/>
</dbReference>
<feature type="domain" description="SAM-dependent methyltransferase TRM5/TYW2-type" evidence="12">
    <location>
        <begin position="194"/>
        <end position="522"/>
    </location>
</feature>
<dbReference type="GO" id="GO:0002939">
    <property type="term" value="P:tRNA N1-guanine methylation"/>
    <property type="evidence" value="ECO:0007669"/>
    <property type="project" value="TreeGrafter"/>
</dbReference>
<feature type="region of interest" description="Disordered" evidence="11">
    <location>
        <begin position="367"/>
        <end position="406"/>
    </location>
</feature>
<feature type="compositionally biased region" description="Basic and acidic residues" evidence="11">
    <location>
        <begin position="376"/>
        <end position="391"/>
    </location>
</feature>
<evidence type="ECO:0000256" key="5">
    <source>
        <dbReference type="ARBA" id="ARBA00022691"/>
    </source>
</evidence>
<keyword evidence="5 10" id="KW-0949">S-adenosyl-L-methionine</keyword>
<feature type="binding site" evidence="10">
    <location>
        <begin position="349"/>
        <end position="350"/>
    </location>
    <ligand>
        <name>S-adenosyl-L-methionine</name>
        <dbReference type="ChEBI" id="CHEBI:59789"/>
    </ligand>
</feature>
<dbReference type="GO" id="GO:0005759">
    <property type="term" value="C:mitochondrial matrix"/>
    <property type="evidence" value="ECO:0007669"/>
    <property type="project" value="UniProtKB-SubCell"/>
</dbReference>
<evidence type="ECO:0000256" key="10">
    <source>
        <dbReference type="HAMAP-Rule" id="MF_03152"/>
    </source>
</evidence>
<feature type="binding site" evidence="10">
    <location>
        <begin position="321"/>
        <end position="322"/>
    </location>
    <ligand>
        <name>S-adenosyl-L-methionine</name>
        <dbReference type="ChEBI" id="CHEBI:59789"/>
    </ligand>
</feature>
<dbReference type="GO" id="GO:0052906">
    <property type="term" value="F:tRNA (guanine(37)-N1)-methyltransferase activity"/>
    <property type="evidence" value="ECO:0007669"/>
    <property type="project" value="UniProtKB-UniRule"/>
</dbReference>
<comment type="caution">
    <text evidence="13">The sequence shown here is derived from an EMBL/GenBank/DDBJ whole genome shotgun (WGS) entry which is preliminary data.</text>
</comment>
<dbReference type="GO" id="GO:0005634">
    <property type="term" value="C:nucleus"/>
    <property type="evidence" value="ECO:0007669"/>
    <property type="project" value="UniProtKB-SubCell"/>
</dbReference>
<dbReference type="STRING" id="1295533.A0A1E3HAL1"/>
<keyword evidence="7 10" id="KW-0496">Mitochondrion</keyword>
<keyword evidence="14" id="KW-1185">Reference proteome</keyword>
<comment type="similarity">
    <text evidence="1">Belongs to the class I-like SAM-binding methyltransferase superfamily. TRM5/TYW2 family.</text>
</comment>
<feature type="binding site" evidence="10">
    <location>
        <position position="283"/>
    </location>
    <ligand>
        <name>S-adenosyl-L-methionine</name>
        <dbReference type="ChEBI" id="CHEBI:59789"/>
    </ligand>
</feature>
<comment type="similarity">
    <text evidence="10">Belongs to the TRM5 / TYW2 family.</text>
</comment>
<proteinExistence type="inferred from homology"/>
<keyword evidence="6 10" id="KW-0819">tRNA processing</keyword>
<dbReference type="EC" id="2.1.1.228" evidence="10"/>
<dbReference type="SUPFAM" id="SSF53335">
    <property type="entry name" value="S-adenosyl-L-methionine-dependent methyltransferases"/>
    <property type="match status" value="1"/>
</dbReference>
<evidence type="ECO:0000256" key="7">
    <source>
        <dbReference type="ARBA" id="ARBA00023128"/>
    </source>
</evidence>
<feature type="binding site" evidence="10">
    <location>
        <position position="420"/>
    </location>
    <ligand>
        <name>S-adenosyl-L-methionine</name>
        <dbReference type="ChEBI" id="CHEBI:59789"/>
    </ligand>
</feature>
<dbReference type="InterPro" id="IPR056743">
    <property type="entry name" value="TRM5-TYW2-like_MTfase"/>
</dbReference>
<comment type="subunit">
    <text evidence="10">Monomer.</text>
</comment>
<dbReference type="FunFam" id="3.30.300.110:FF:000001">
    <property type="entry name" value="tRNA (guanine(37)-N1)-methyltransferase"/>
    <property type="match status" value="1"/>
</dbReference>
<sequence length="530" mass="59811">MLRASIHSRLFKASPTLRSARSFTSQLPHTPSPRANRTPAYNMSSPPSLNTIKLSGRSSISPPKQKGMTKLDRSAFDISIDILGVIVEPRDVTKIRALRPVRELLLELPKIRAITDCPPDQIPASCKDSQNLKVLWLNVASYDDIAEETRALLEQYIKGTARDTVAMGYDNFGPTEILEACLPTDKSEDFPSSFTTTGHIGHMNLREEWLPYRFLIGQVILDKNPALRTVVNKLDTIHAQFRYFDMEVIAGDNDYLTTANESGCSFTFDFSKVYWNSRLHHEHERLISLFPPQSLVADVMAGVGPFAVPAAKKGCYVMGNDLNPESVKWMRENCLRNKVEPTLRVTEVDGHEFIRIAPLQAWTDPFEPALPPRAPNRKEAREARRKRDEAKAQGLPAPVEQETEPKLPPAPKLISHFVMNLPDSALTFLGNYIGSYSPLLSEPTFVEQYGEAGEEEVELGMVHCYCFTKEIEPEKAEVDILQRASHYLEYDLTPQAQDYNLHHVRSVAPNKDMYCLSFRLPRQVAFGKRS</sequence>
<evidence type="ECO:0000256" key="1">
    <source>
        <dbReference type="ARBA" id="ARBA00009775"/>
    </source>
</evidence>
<evidence type="ECO:0000256" key="4">
    <source>
        <dbReference type="ARBA" id="ARBA00022679"/>
    </source>
</evidence>
<dbReference type="PROSITE" id="PS51684">
    <property type="entry name" value="SAM_MT_TRM5_TYW2"/>
    <property type="match status" value="1"/>
</dbReference>
<keyword evidence="3 10" id="KW-0489">Methyltransferase</keyword>
<dbReference type="Pfam" id="PF25133">
    <property type="entry name" value="TYW2_N_2"/>
    <property type="match status" value="1"/>
</dbReference>
<feature type="compositionally biased region" description="Polar residues" evidence="11">
    <location>
        <begin position="17"/>
        <end position="62"/>
    </location>
</feature>
<dbReference type="Pfam" id="PF02475">
    <property type="entry name" value="TRM5-TYW2_MTfase"/>
    <property type="match status" value="1"/>
</dbReference>
<dbReference type="Gene3D" id="3.40.50.150">
    <property type="entry name" value="Vaccinia Virus protein VP39"/>
    <property type="match status" value="1"/>
</dbReference>
<evidence type="ECO:0000256" key="11">
    <source>
        <dbReference type="SAM" id="MobiDB-lite"/>
    </source>
</evidence>
<dbReference type="PANTHER" id="PTHR23245">
    <property type="entry name" value="TRNA METHYLTRANSFERASE"/>
    <property type="match status" value="1"/>
</dbReference>
<dbReference type="InterPro" id="IPR025792">
    <property type="entry name" value="tRNA_Gua_MeTrfase_euk"/>
</dbReference>
<comment type="subcellular location">
    <subcellularLocation>
        <location evidence="10">Mitochondrion matrix</location>
    </subcellularLocation>
    <subcellularLocation>
        <location evidence="10">Nucleus</location>
    </subcellularLocation>
    <subcellularLocation>
        <location evidence="10">Cytoplasm</location>
    </subcellularLocation>
    <text evidence="10">Predominantly in the mitochondria and in the nucleus.</text>
</comment>
<dbReference type="EMBL" id="AWGJ01000013">
    <property type="protein sequence ID" value="ODN73363.1"/>
    <property type="molecule type" value="Genomic_DNA"/>
</dbReference>
<dbReference type="PANTHER" id="PTHR23245:SF36">
    <property type="entry name" value="TRNA (GUANINE(37)-N1)-METHYLTRANSFERASE"/>
    <property type="match status" value="1"/>
</dbReference>
<evidence type="ECO:0000256" key="9">
    <source>
        <dbReference type="ARBA" id="ARBA00047783"/>
    </source>
</evidence>
<keyword evidence="4 10" id="KW-0808">Transferase</keyword>
<keyword evidence="8 10" id="KW-0539">Nucleus</keyword>
<evidence type="ECO:0000313" key="14">
    <source>
        <dbReference type="Proteomes" id="UP000094065"/>
    </source>
</evidence>
<dbReference type="InterPro" id="IPR029063">
    <property type="entry name" value="SAM-dependent_MTases_sf"/>
</dbReference>
<organism evidence="13 14">
    <name type="scientific">Cryptococcus amylolentus CBS 6039</name>
    <dbReference type="NCBI Taxonomy" id="1295533"/>
    <lineage>
        <taxon>Eukaryota</taxon>
        <taxon>Fungi</taxon>
        <taxon>Dikarya</taxon>
        <taxon>Basidiomycota</taxon>
        <taxon>Agaricomycotina</taxon>
        <taxon>Tremellomycetes</taxon>
        <taxon>Tremellales</taxon>
        <taxon>Cryptococcaceae</taxon>
        <taxon>Cryptococcus</taxon>
    </lineage>
</organism>
<dbReference type="Gene3D" id="3.30.300.110">
    <property type="entry name" value="Met-10+ protein-like domains"/>
    <property type="match status" value="1"/>
</dbReference>
<dbReference type="AlphaFoldDB" id="A0A1E3HAL1"/>
<accession>A0A1E3HAL1</accession>
<evidence type="ECO:0000256" key="3">
    <source>
        <dbReference type="ARBA" id="ARBA00022603"/>
    </source>
</evidence>
<gene>
    <name evidence="10" type="primary">TRM5</name>
    <name evidence="13" type="ORF">L202_07902</name>
</gene>
<keyword evidence="2 10" id="KW-0963">Cytoplasm</keyword>
<feature type="region of interest" description="Disordered" evidence="11">
    <location>
        <begin position="17"/>
        <end position="68"/>
    </location>
</feature>
<dbReference type="InterPro" id="IPR056744">
    <property type="entry name" value="TRM5/TYW2-like_N"/>
</dbReference>
<comment type="function">
    <text evidence="10">Specifically methylates the N1 position of guanosine-37 in various cytoplasmic and mitochondrial tRNAs. Methylation is not dependent on the nature of the nucleoside 5' of the target nucleoside. This is the first step in the biosynthesis of wybutosine (yW), a modified base adjacent to the anticodon of tRNAs and required for accurate decoding.</text>
</comment>
<evidence type="ECO:0000256" key="2">
    <source>
        <dbReference type="ARBA" id="ARBA00022490"/>
    </source>
</evidence>
<dbReference type="OrthoDB" id="408788at2759"/>
<dbReference type="GeneID" id="30159211"/>
<protein>
    <recommendedName>
        <fullName evidence="10">tRNA (guanine(37)-N1)-methyltransferase</fullName>
        <ecNumber evidence="10">2.1.1.228</ecNumber>
    </recommendedName>
    <alternativeName>
        <fullName evidence="10">M1G-methyltransferase</fullName>
    </alternativeName>
    <alternativeName>
        <fullName evidence="10">tRNA [GM37] methyltransferase</fullName>
    </alternativeName>
    <alternativeName>
        <fullName evidence="10">tRNA methyltransferase 5</fullName>
    </alternativeName>
</protein>
<dbReference type="HAMAP" id="MF_03152">
    <property type="entry name" value="TRM5"/>
    <property type="match status" value="1"/>
</dbReference>
<reference evidence="13 14" key="1">
    <citation type="submission" date="2016-06" db="EMBL/GenBank/DDBJ databases">
        <title>Evolution of pathogenesis and genome organization in the Tremellales.</title>
        <authorList>
            <person name="Cuomo C."/>
            <person name="Litvintseva A."/>
            <person name="Heitman J."/>
            <person name="Chen Y."/>
            <person name="Sun S."/>
            <person name="Springer D."/>
            <person name="Dromer F."/>
            <person name="Young S."/>
            <person name="Zeng Q."/>
            <person name="Chapman S."/>
            <person name="Gujja S."/>
            <person name="Saif S."/>
            <person name="Birren B."/>
        </authorList>
    </citation>
    <scope>NUCLEOTIDE SEQUENCE [LARGE SCALE GENOMIC DNA]</scope>
    <source>
        <strain evidence="13 14">CBS 6039</strain>
    </source>
</reference>
<dbReference type="GO" id="GO:0070901">
    <property type="term" value="P:mitochondrial tRNA methylation"/>
    <property type="evidence" value="ECO:0007669"/>
    <property type="project" value="TreeGrafter"/>
</dbReference>
<evidence type="ECO:0000259" key="12">
    <source>
        <dbReference type="PROSITE" id="PS51684"/>
    </source>
</evidence>
<dbReference type="RefSeq" id="XP_018989275.1">
    <property type="nucleotide sequence ID" value="XM_019142704.1"/>
</dbReference>
<comment type="catalytic activity">
    <reaction evidence="9 10">
        <text>guanosine(37) in tRNA + S-adenosyl-L-methionine = N(1)-methylguanosine(37) in tRNA + S-adenosyl-L-homocysteine + H(+)</text>
        <dbReference type="Rhea" id="RHEA:36899"/>
        <dbReference type="Rhea" id="RHEA-COMP:10145"/>
        <dbReference type="Rhea" id="RHEA-COMP:10147"/>
        <dbReference type="ChEBI" id="CHEBI:15378"/>
        <dbReference type="ChEBI" id="CHEBI:57856"/>
        <dbReference type="ChEBI" id="CHEBI:59789"/>
        <dbReference type="ChEBI" id="CHEBI:73542"/>
        <dbReference type="ChEBI" id="CHEBI:74269"/>
        <dbReference type="EC" id="2.1.1.228"/>
    </reaction>
</comment>
<dbReference type="Proteomes" id="UP000094065">
    <property type="component" value="Unassembled WGS sequence"/>
</dbReference>